<dbReference type="GO" id="GO:0006096">
    <property type="term" value="P:glycolytic process"/>
    <property type="evidence" value="ECO:0007669"/>
    <property type="project" value="UniProtKB-UniPathway"/>
</dbReference>
<dbReference type="GO" id="GO:0001678">
    <property type="term" value="P:intracellular glucose homeostasis"/>
    <property type="evidence" value="ECO:0007669"/>
    <property type="project" value="InterPro"/>
</dbReference>
<dbReference type="GO" id="GO:0005829">
    <property type="term" value="C:cytosol"/>
    <property type="evidence" value="ECO:0007669"/>
    <property type="project" value="TreeGrafter"/>
</dbReference>
<dbReference type="AlphaFoldDB" id="A0A5N6U903"/>
<evidence type="ECO:0000313" key="10">
    <source>
        <dbReference type="Proteomes" id="UP000325780"/>
    </source>
</evidence>
<dbReference type="GO" id="GO:0006013">
    <property type="term" value="P:mannose metabolic process"/>
    <property type="evidence" value="ECO:0007669"/>
    <property type="project" value="TreeGrafter"/>
</dbReference>
<evidence type="ECO:0000256" key="5">
    <source>
        <dbReference type="ARBA" id="ARBA00022840"/>
    </source>
</evidence>
<evidence type="ECO:0000256" key="3">
    <source>
        <dbReference type="ARBA" id="ARBA00022741"/>
    </source>
</evidence>
<accession>A0A5N6U903</accession>
<dbReference type="PRINTS" id="PR00475">
    <property type="entry name" value="HEXOKINASE"/>
</dbReference>
<evidence type="ECO:0000256" key="4">
    <source>
        <dbReference type="ARBA" id="ARBA00022777"/>
    </source>
</evidence>
<dbReference type="PANTHER" id="PTHR19443:SF29">
    <property type="entry name" value="PHOSPHOTRANSFERASE"/>
    <property type="match status" value="1"/>
</dbReference>
<dbReference type="GO" id="GO:0004340">
    <property type="term" value="F:glucokinase activity"/>
    <property type="evidence" value="ECO:0007669"/>
    <property type="project" value="TreeGrafter"/>
</dbReference>
<dbReference type="Pfam" id="PF03727">
    <property type="entry name" value="Hexokinase_2"/>
    <property type="match status" value="1"/>
</dbReference>
<keyword evidence="3 6" id="KW-0547">Nucleotide-binding</keyword>
<dbReference type="SUPFAM" id="SSF53067">
    <property type="entry name" value="Actin-like ATPase domain"/>
    <property type="match status" value="2"/>
</dbReference>
<dbReference type="PROSITE" id="PS51748">
    <property type="entry name" value="HEXOKINASE_2"/>
    <property type="match status" value="1"/>
</dbReference>
<keyword evidence="2 6" id="KW-0808">Transferase</keyword>
<dbReference type="PANTHER" id="PTHR19443">
    <property type="entry name" value="HEXOKINASE"/>
    <property type="match status" value="1"/>
</dbReference>
<dbReference type="EMBL" id="ML742024">
    <property type="protein sequence ID" value="KAE8155097.1"/>
    <property type="molecule type" value="Genomic_DNA"/>
</dbReference>
<reference evidence="9 10" key="1">
    <citation type="submission" date="2019-04" db="EMBL/GenBank/DDBJ databases">
        <title>Friends and foes A comparative genomics study of 23 Aspergillus species from section Flavi.</title>
        <authorList>
            <consortium name="DOE Joint Genome Institute"/>
            <person name="Kjaerbolling I."/>
            <person name="Vesth T."/>
            <person name="Frisvad J.C."/>
            <person name="Nybo J.L."/>
            <person name="Theobald S."/>
            <person name="Kildgaard S."/>
            <person name="Isbrandt T."/>
            <person name="Kuo A."/>
            <person name="Sato A."/>
            <person name="Lyhne E.K."/>
            <person name="Kogle M.E."/>
            <person name="Wiebenga A."/>
            <person name="Kun R.S."/>
            <person name="Lubbers R.J."/>
            <person name="Makela M.R."/>
            <person name="Barry K."/>
            <person name="Chovatia M."/>
            <person name="Clum A."/>
            <person name="Daum C."/>
            <person name="Haridas S."/>
            <person name="He G."/>
            <person name="LaButti K."/>
            <person name="Lipzen A."/>
            <person name="Mondo S."/>
            <person name="Riley R."/>
            <person name="Salamov A."/>
            <person name="Simmons B.A."/>
            <person name="Magnuson J.K."/>
            <person name="Henrissat B."/>
            <person name="Mortensen U.H."/>
            <person name="Larsen T.O."/>
            <person name="Devries R.P."/>
            <person name="Grigoriev I.V."/>
            <person name="Machida M."/>
            <person name="Baker S.E."/>
            <person name="Andersen M.R."/>
        </authorList>
    </citation>
    <scope>NUCLEOTIDE SEQUENCE [LARGE SCALE GENOMIC DNA]</scope>
    <source>
        <strain evidence="9 10">IBT 18842</strain>
    </source>
</reference>
<keyword evidence="6" id="KW-0324">Glycolysis</keyword>
<feature type="domain" description="Hexokinase C-terminal" evidence="8">
    <location>
        <begin position="233"/>
        <end position="517"/>
    </location>
</feature>
<dbReference type="OrthoDB" id="419537at2759"/>
<dbReference type="GO" id="GO:0006006">
    <property type="term" value="P:glucose metabolic process"/>
    <property type="evidence" value="ECO:0007669"/>
    <property type="project" value="TreeGrafter"/>
</dbReference>
<dbReference type="InterPro" id="IPR001312">
    <property type="entry name" value="Hexokinase"/>
</dbReference>
<evidence type="ECO:0000259" key="7">
    <source>
        <dbReference type="Pfam" id="PF00349"/>
    </source>
</evidence>
<evidence type="ECO:0000313" key="9">
    <source>
        <dbReference type="EMBL" id="KAE8155097.1"/>
    </source>
</evidence>
<dbReference type="Pfam" id="PF00349">
    <property type="entry name" value="Hexokinase_1"/>
    <property type="match status" value="1"/>
</dbReference>
<comment type="similarity">
    <text evidence="1 6">Belongs to the hexokinase family.</text>
</comment>
<dbReference type="UniPathway" id="UPA00109">
    <property type="reaction ID" value="UER00180"/>
</dbReference>
<gene>
    <name evidence="9" type="ORF">BDV25DRAFT_146564</name>
</gene>
<proteinExistence type="inferred from homology"/>
<dbReference type="GO" id="GO:0005536">
    <property type="term" value="F:D-glucose binding"/>
    <property type="evidence" value="ECO:0007669"/>
    <property type="project" value="InterPro"/>
</dbReference>
<keyword evidence="10" id="KW-1185">Reference proteome</keyword>
<evidence type="ECO:0000259" key="8">
    <source>
        <dbReference type="Pfam" id="PF03727"/>
    </source>
</evidence>
<keyword evidence="4 6" id="KW-0418">Kinase</keyword>
<name>A0A5N6U903_ASPAV</name>
<organism evidence="9 10">
    <name type="scientific">Aspergillus avenaceus</name>
    <dbReference type="NCBI Taxonomy" id="36643"/>
    <lineage>
        <taxon>Eukaryota</taxon>
        <taxon>Fungi</taxon>
        <taxon>Dikarya</taxon>
        <taxon>Ascomycota</taxon>
        <taxon>Pezizomycotina</taxon>
        <taxon>Eurotiomycetes</taxon>
        <taxon>Eurotiomycetidae</taxon>
        <taxon>Eurotiales</taxon>
        <taxon>Aspergillaceae</taxon>
        <taxon>Aspergillus</taxon>
        <taxon>Aspergillus subgen. Circumdati</taxon>
    </lineage>
</organism>
<dbReference type="InterPro" id="IPR022673">
    <property type="entry name" value="Hexokinase_C"/>
</dbReference>
<dbReference type="GO" id="GO:0019158">
    <property type="term" value="F:mannokinase activity"/>
    <property type="evidence" value="ECO:0007669"/>
    <property type="project" value="TreeGrafter"/>
</dbReference>
<dbReference type="Gene3D" id="3.30.420.40">
    <property type="match status" value="1"/>
</dbReference>
<keyword evidence="5 6" id="KW-0067">ATP-binding</keyword>
<evidence type="ECO:0000256" key="2">
    <source>
        <dbReference type="ARBA" id="ARBA00022679"/>
    </source>
</evidence>
<dbReference type="InterPro" id="IPR043129">
    <property type="entry name" value="ATPase_NBD"/>
</dbReference>
<dbReference type="CDD" id="cd24000">
    <property type="entry name" value="ASKHA_NBD_HK"/>
    <property type="match status" value="1"/>
</dbReference>
<feature type="domain" description="Hexokinase N-terminal" evidence="7">
    <location>
        <begin position="8"/>
        <end position="221"/>
    </location>
</feature>
<dbReference type="GO" id="GO:0008865">
    <property type="term" value="F:fructokinase activity"/>
    <property type="evidence" value="ECO:0007669"/>
    <property type="project" value="TreeGrafter"/>
</dbReference>
<dbReference type="Gene3D" id="3.40.367.20">
    <property type="match status" value="1"/>
</dbReference>
<evidence type="ECO:0000256" key="6">
    <source>
        <dbReference type="RuleBase" id="RU362007"/>
    </source>
</evidence>
<protein>
    <recommendedName>
        <fullName evidence="6">Phosphotransferase</fullName>
        <ecNumber evidence="6">2.7.1.-</ecNumber>
    </recommendedName>
</protein>
<dbReference type="GO" id="GO:0005739">
    <property type="term" value="C:mitochondrion"/>
    <property type="evidence" value="ECO:0007669"/>
    <property type="project" value="TreeGrafter"/>
</dbReference>
<sequence length="548" mass="59394">MAPAVSDLRSFLQPLRIDGETLYDLSYRLSVLYRKLAASPKDFFPTPITRLPTGQETGRYLAVYVGLSYLRVAFIDLVAGQRAARRTIEKAWPIEEHLRRDRASDLFSWIGDCVAEVVADSLANPHDVMPRELITGFSFCFPIKQNSVEEAILIPTGKGFALKSDLNLHQALLDGYERHTWCPGADHERNPGKRRKMFSLPRLKIAVMTNDTVAALASLAYGIRALPNTRAVMGLIVGAGSNATVPMKLTDLHESKTHHIRAKDPGAGSPLVSTEWTLANASGPLDELNLRTRWDKEVDANSGRPGFQPFETMIGGRYLGELVRRIACDWFHGVLGVPRSDLPHALVTEYALTTDFLSLTVAATRSDDLLAGALSLGLPVPPASKWQWTVDSARDLQTIARVVQERASALVAAATIGLLACTREIHLRRPGDSDPSPILDAVTETPTVLPDGGVGGPEELAVAVTGGVIQHYPRYQETIQRYIDQLLLRAGPQPGGRSVFLRDASDGGLIGTGVLAAGTATGEIGGIIGSAFDILPTRMPSYETGPFP</sequence>
<evidence type="ECO:0000256" key="1">
    <source>
        <dbReference type="ARBA" id="ARBA00009225"/>
    </source>
</evidence>
<dbReference type="InterPro" id="IPR022672">
    <property type="entry name" value="Hexokinase_N"/>
</dbReference>
<dbReference type="GO" id="GO:0005524">
    <property type="term" value="F:ATP binding"/>
    <property type="evidence" value="ECO:0007669"/>
    <property type="project" value="UniProtKB-UniRule"/>
</dbReference>
<dbReference type="EC" id="2.7.1.-" evidence="6"/>
<dbReference type="Proteomes" id="UP000325780">
    <property type="component" value="Unassembled WGS sequence"/>
</dbReference>